<name>M2XZ98_GALSU</name>
<dbReference type="EMBL" id="KB454514">
    <property type="protein sequence ID" value="EME28889.1"/>
    <property type="molecule type" value="Genomic_DNA"/>
</dbReference>
<keyword evidence="1" id="KW-0812">Transmembrane</keyword>
<organism evidence="2 3">
    <name type="scientific">Galdieria sulphuraria</name>
    <name type="common">Red alga</name>
    <dbReference type="NCBI Taxonomy" id="130081"/>
    <lineage>
        <taxon>Eukaryota</taxon>
        <taxon>Rhodophyta</taxon>
        <taxon>Bangiophyceae</taxon>
        <taxon>Galdieriales</taxon>
        <taxon>Galdieriaceae</taxon>
        <taxon>Galdieria</taxon>
    </lineage>
</organism>
<sequence length="221" mass="24820">MFCGPLHLSYRNQLSSRATRISYMKRNGLCHKLTDIMCCLSSSRIQEGDLVVVALPFGKYRVAKVTGFDYSGRTADVIYLEEKKAACFYLQDETKSFEAVANMTPIKARYNATQLCYEIPHSEIQKVLSSRGPVPKAVVRNPPPALFRVGKPTRQQALYGAGISIGMSLLFNLLFTQIQSNEYIQSQWFAQVLLLCIQWMTFISLLVGFGLLLGVFVGKLE</sequence>
<dbReference type="OrthoDB" id="10323055at2759"/>
<keyword evidence="1" id="KW-0472">Membrane</keyword>
<proteinExistence type="predicted"/>
<feature type="transmembrane region" description="Helical" evidence="1">
    <location>
        <begin position="188"/>
        <end position="217"/>
    </location>
</feature>
<evidence type="ECO:0000313" key="2">
    <source>
        <dbReference type="EMBL" id="EME28889.1"/>
    </source>
</evidence>
<dbReference type="Proteomes" id="UP000030680">
    <property type="component" value="Unassembled WGS sequence"/>
</dbReference>
<keyword evidence="1" id="KW-1133">Transmembrane helix</keyword>
<reference evidence="3" key="1">
    <citation type="journal article" date="2013" name="Science">
        <title>Gene transfer from bacteria and archaea facilitated evolution of an extremophilic eukaryote.</title>
        <authorList>
            <person name="Schonknecht G."/>
            <person name="Chen W.H."/>
            <person name="Ternes C.M."/>
            <person name="Barbier G.G."/>
            <person name="Shrestha R.P."/>
            <person name="Stanke M."/>
            <person name="Brautigam A."/>
            <person name="Baker B.J."/>
            <person name="Banfield J.F."/>
            <person name="Garavito R.M."/>
            <person name="Carr K."/>
            <person name="Wilkerson C."/>
            <person name="Rensing S.A."/>
            <person name="Gagneul D."/>
            <person name="Dickenson N.E."/>
            <person name="Oesterhelt C."/>
            <person name="Lercher M.J."/>
            <person name="Weber A.P."/>
        </authorList>
    </citation>
    <scope>NUCLEOTIDE SEQUENCE [LARGE SCALE GENOMIC DNA]</scope>
    <source>
        <strain evidence="3">074W</strain>
    </source>
</reference>
<keyword evidence="3" id="KW-1185">Reference proteome</keyword>
<evidence type="ECO:0000256" key="1">
    <source>
        <dbReference type="SAM" id="Phobius"/>
    </source>
</evidence>
<protein>
    <submittedName>
        <fullName evidence="2">Uncharacterized protein</fullName>
    </submittedName>
</protein>
<dbReference type="Gramene" id="EME28889">
    <property type="protein sequence ID" value="EME28889"/>
    <property type="gene ID" value="Gasu_36280"/>
</dbReference>
<dbReference type="KEGG" id="gsl:Gasu_36280"/>
<evidence type="ECO:0000313" key="3">
    <source>
        <dbReference type="Proteomes" id="UP000030680"/>
    </source>
</evidence>
<dbReference type="GeneID" id="17087728"/>
<dbReference type="RefSeq" id="XP_005705409.1">
    <property type="nucleotide sequence ID" value="XM_005705352.1"/>
</dbReference>
<gene>
    <name evidence="2" type="ORF">Gasu_36280</name>
</gene>
<feature type="transmembrane region" description="Helical" evidence="1">
    <location>
        <begin position="157"/>
        <end position="176"/>
    </location>
</feature>
<accession>M2XZ98</accession>
<dbReference type="AlphaFoldDB" id="M2XZ98"/>